<dbReference type="PANTHER" id="PTHR10422:SF35">
    <property type="entry name" value="CYTOCHROME BO(3) UBIQUINOL OXIDASE SUBUNIT 1"/>
    <property type="match status" value="1"/>
</dbReference>
<evidence type="ECO:0000256" key="11">
    <source>
        <dbReference type="ARBA" id="ARBA00023004"/>
    </source>
</evidence>
<evidence type="ECO:0000256" key="2">
    <source>
        <dbReference type="ARBA" id="ARBA00004673"/>
    </source>
</evidence>
<feature type="transmembrane region" description="Helical" evidence="15">
    <location>
        <begin position="21"/>
        <end position="43"/>
    </location>
</feature>
<feature type="transmembrane region" description="Helical" evidence="15">
    <location>
        <begin position="150"/>
        <end position="174"/>
    </location>
</feature>
<feature type="transmembrane region" description="Helical" evidence="15">
    <location>
        <begin position="63"/>
        <end position="90"/>
    </location>
</feature>
<keyword evidence="14" id="KW-0999">Mitochondrion inner membrane</keyword>
<dbReference type="GO" id="GO:0005886">
    <property type="term" value="C:plasma membrane"/>
    <property type="evidence" value="ECO:0007669"/>
    <property type="project" value="TreeGrafter"/>
</dbReference>
<keyword evidence="7 14" id="KW-0349">Heme</keyword>
<dbReference type="EMBL" id="HBUF01603666">
    <property type="protein sequence ID" value="CAG6776922.1"/>
    <property type="molecule type" value="Transcribed_RNA"/>
</dbReference>
<protein>
    <recommendedName>
        <fullName evidence="5 14">Cytochrome c oxidase subunit 1</fullName>
        <ecNumber evidence="14">7.1.1.9</ecNumber>
    </recommendedName>
</protein>
<keyword evidence="6 14" id="KW-0813">Transport</keyword>
<evidence type="ECO:0000256" key="13">
    <source>
        <dbReference type="ARBA" id="ARBA00049512"/>
    </source>
</evidence>
<evidence type="ECO:0000256" key="14">
    <source>
        <dbReference type="RuleBase" id="RU000369"/>
    </source>
</evidence>
<evidence type="ECO:0000256" key="15">
    <source>
        <dbReference type="SAM" id="Phobius"/>
    </source>
</evidence>
<dbReference type="Gene3D" id="1.20.210.10">
    <property type="entry name" value="Cytochrome c oxidase-like, subunit I domain"/>
    <property type="match status" value="1"/>
</dbReference>
<name>A0A8D9F439_9HEMI</name>
<evidence type="ECO:0000256" key="12">
    <source>
        <dbReference type="ARBA" id="ARBA00023008"/>
    </source>
</evidence>
<evidence type="ECO:0000256" key="6">
    <source>
        <dbReference type="ARBA" id="ARBA00022448"/>
    </source>
</evidence>
<dbReference type="GO" id="GO:0022904">
    <property type="term" value="P:respiratory electron transport chain"/>
    <property type="evidence" value="ECO:0007669"/>
    <property type="project" value="TreeGrafter"/>
</dbReference>
<comment type="subunit">
    <text evidence="4">Component of the cytochrome c oxidase (complex IV, CIV), a multisubunit enzyme composed of a catalytic core of 3 subunits and several supernumerary subunits. The complex exists as a monomer or a dimer and forms supercomplexes (SCs) in the inner mitochondrial membrane with ubiquinol-cytochrome c oxidoreductase (cytochrome b-c1 complex, complex III, CIII).</text>
</comment>
<dbReference type="PRINTS" id="PR01165">
    <property type="entry name" value="CYCOXIDASEI"/>
</dbReference>
<keyword evidence="14" id="KW-0496">Mitochondrion</keyword>
<dbReference type="EMBL" id="HBUF01603664">
    <property type="protein sequence ID" value="CAG6776920.1"/>
    <property type="molecule type" value="Transcribed_RNA"/>
</dbReference>
<comment type="function">
    <text evidence="14">Component of the cytochrome c oxidase, the last enzyme in the mitochondrial electron transport chain which drives oxidative phosphorylation. The respiratory chain contains 3 multisubunit complexes succinate dehydrogenase (complex II, CII), ubiquinol-cytochrome c oxidoreductase (cytochrome b-c1 complex, complex III, CIII) and cytochrome c oxidase (complex IV, CIV), that cooperate to transfer electrons derived from NADH and succinate to molecular oxygen, creating an electrochemical gradient over the inner membrane that drives transmembrane transport and the ATP synthase. Cytochrome c oxidase is the component of the respiratory chain that catalyzes the reduction of oxygen to water. Electrons originating from reduced cytochrome c in the intermembrane space (IMS) are transferred via the dinuclear copper A center (CU(A)) of subunit 2 and heme A of subunit 1 to the active site in subunit 1, a binuclear center (BNC) formed by heme A3 and copper B (CU(B)). The BNC reduces molecular oxygen to 2 water molecules using 4 electrons from cytochrome c in the IMS and 4 protons from the mitochondrial matrix.</text>
</comment>
<comment type="subcellular location">
    <subcellularLocation>
        <location evidence="14">Mitochondrion inner membrane</location>
        <topology evidence="14">Multi-pass membrane protein</topology>
    </subcellularLocation>
</comment>
<evidence type="ECO:0000256" key="9">
    <source>
        <dbReference type="ARBA" id="ARBA00022967"/>
    </source>
</evidence>
<feature type="domain" description="Cytochrome oxidase subunit I profile" evidence="16">
    <location>
        <begin position="6"/>
        <end position="191"/>
    </location>
</feature>
<evidence type="ECO:0000256" key="4">
    <source>
        <dbReference type="ARBA" id="ARBA00011164"/>
    </source>
</evidence>
<comment type="cofactor">
    <cofactor evidence="1">
        <name>heme</name>
        <dbReference type="ChEBI" id="CHEBI:30413"/>
    </cofactor>
</comment>
<evidence type="ECO:0000256" key="8">
    <source>
        <dbReference type="ARBA" id="ARBA00022723"/>
    </source>
</evidence>
<dbReference type="PROSITE" id="PS50855">
    <property type="entry name" value="COX1"/>
    <property type="match status" value="1"/>
</dbReference>
<keyword evidence="12 14" id="KW-0186">Copper</keyword>
<keyword evidence="15" id="KW-1133">Transmembrane helix</keyword>
<dbReference type="InterPro" id="IPR000883">
    <property type="entry name" value="Cyt_C_Oxase_1"/>
</dbReference>
<evidence type="ECO:0000256" key="10">
    <source>
        <dbReference type="ARBA" id="ARBA00022982"/>
    </source>
</evidence>
<evidence type="ECO:0000256" key="1">
    <source>
        <dbReference type="ARBA" id="ARBA00001971"/>
    </source>
</evidence>
<dbReference type="UniPathway" id="UPA00705"/>
<keyword evidence="9" id="KW-1278">Translocase</keyword>
<keyword evidence="14 15" id="KW-0812">Transmembrane</keyword>
<sequence>MLKIKKIKKYSVSYDHKKIGKLYLIFSFIMLIRGFVDALMMRLQQILSFNHEGYLSSNHYSQIFTAHGVIMIFFVAMPFMVGLMNIIIPLQIGAIDVAFPSLNLLSFWLTFFSIMLINLSLLFGEFSKIGWLSYPPLSEITFSPWVGVDYWIWSLQISGISTLLTSINFITTIIKCRKKNLFFFCLQLVFYYLSNDISSHFLT</sequence>
<evidence type="ECO:0000256" key="5">
    <source>
        <dbReference type="ARBA" id="ARBA00015947"/>
    </source>
</evidence>
<reference evidence="17" key="1">
    <citation type="submission" date="2021-05" db="EMBL/GenBank/DDBJ databases">
        <authorList>
            <person name="Alioto T."/>
            <person name="Alioto T."/>
            <person name="Gomez Garrido J."/>
        </authorList>
    </citation>
    <scope>NUCLEOTIDE SEQUENCE</scope>
</reference>
<keyword evidence="8 14" id="KW-0479">Metal-binding</keyword>
<feature type="transmembrane region" description="Helical" evidence="15">
    <location>
        <begin position="102"/>
        <end position="123"/>
    </location>
</feature>
<dbReference type="GO" id="GO:0046872">
    <property type="term" value="F:metal ion binding"/>
    <property type="evidence" value="ECO:0007669"/>
    <property type="project" value="UniProtKB-KW"/>
</dbReference>
<evidence type="ECO:0000313" key="17">
    <source>
        <dbReference type="EMBL" id="CAG6776923.1"/>
    </source>
</evidence>
<keyword evidence="11 14" id="KW-0408">Iron</keyword>
<dbReference type="AlphaFoldDB" id="A0A8D9F439"/>
<dbReference type="GO" id="GO:0004129">
    <property type="term" value="F:cytochrome-c oxidase activity"/>
    <property type="evidence" value="ECO:0007669"/>
    <property type="project" value="UniProtKB-EC"/>
</dbReference>
<accession>A0A8D9F439</accession>
<dbReference type="EC" id="7.1.1.9" evidence="14"/>
<dbReference type="InterPro" id="IPR023616">
    <property type="entry name" value="Cyt_c_oxase-like_su1_dom"/>
</dbReference>
<keyword evidence="14 15" id="KW-0472">Membrane</keyword>
<dbReference type="InterPro" id="IPR036927">
    <property type="entry name" value="Cyt_c_oxase-like_su1_sf"/>
</dbReference>
<dbReference type="PANTHER" id="PTHR10422">
    <property type="entry name" value="CYTOCHROME C OXIDASE SUBUNIT 1"/>
    <property type="match status" value="1"/>
</dbReference>
<evidence type="ECO:0000256" key="7">
    <source>
        <dbReference type="ARBA" id="ARBA00022617"/>
    </source>
</evidence>
<proteinExistence type="inferred from homology"/>
<dbReference type="GO" id="GO:0015990">
    <property type="term" value="P:electron transport coupled proton transport"/>
    <property type="evidence" value="ECO:0007669"/>
    <property type="project" value="TreeGrafter"/>
</dbReference>
<keyword evidence="14" id="KW-0679">Respiratory chain</keyword>
<feature type="transmembrane region" description="Helical" evidence="15">
    <location>
        <begin position="181"/>
        <end position="202"/>
    </location>
</feature>
<dbReference type="GO" id="GO:0020037">
    <property type="term" value="F:heme binding"/>
    <property type="evidence" value="ECO:0007669"/>
    <property type="project" value="InterPro"/>
</dbReference>
<keyword evidence="10 14" id="KW-0249">Electron transport</keyword>
<dbReference type="SUPFAM" id="SSF81442">
    <property type="entry name" value="Cytochrome c oxidase subunit I-like"/>
    <property type="match status" value="1"/>
</dbReference>
<comment type="catalytic activity">
    <reaction evidence="13">
        <text>4 Fe(II)-[cytochrome c] + O2 + 8 H(+)(in) = 4 Fe(III)-[cytochrome c] + 2 H2O + 4 H(+)(out)</text>
        <dbReference type="Rhea" id="RHEA:11436"/>
        <dbReference type="Rhea" id="RHEA-COMP:10350"/>
        <dbReference type="Rhea" id="RHEA-COMP:14399"/>
        <dbReference type="ChEBI" id="CHEBI:15377"/>
        <dbReference type="ChEBI" id="CHEBI:15378"/>
        <dbReference type="ChEBI" id="CHEBI:15379"/>
        <dbReference type="ChEBI" id="CHEBI:29033"/>
        <dbReference type="ChEBI" id="CHEBI:29034"/>
        <dbReference type="EC" id="7.1.1.9"/>
    </reaction>
    <physiologicalReaction direction="left-to-right" evidence="13">
        <dbReference type="Rhea" id="RHEA:11437"/>
    </physiologicalReaction>
</comment>
<dbReference type="GO" id="GO:0005743">
    <property type="term" value="C:mitochondrial inner membrane"/>
    <property type="evidence" value="ECO:0007669"/>
    <property type="project" value="UniProtKB-SubCell"/>
</dbReference>
<comment type="similarity">
    <text evidence="3 14">Belongs to the heme-copper respiratory oxidase family.</text>
</comment>
<dbReference type="EMBL" id="HBUF01603665">
    <property type="protein sequence ID" value="CAG6776921.1"/>
    <property type="molecule type" value="Transcribed_RNA"/>
</dbReference>
<organism evidence="17">
    <name type="scientific">Cacopsylla melanoneura</name>
    <dbReference type="NCBI Taxonomy" id="428564"/>
    <lineage>
        <taxon>Eukaryota</taxon>
        <taxon>Metazoa</taxon>
        <taxon>Ecdysozoa</taxon>
        <taxon>Arthropoda</taxon>
        <taxon>Hexapoda</taxon>
        <taxon>Insecta</taxon>
        <taxon>Pterygota</taxon>
        <taxon>Neoptera</taxon>
        <taxon>Paraneoptera</taxon>
        <taxon>Hemiptera</taxon>
        <taxon>Sternorrhyncha</taxon>
        <taxon>Psylloidea</taxon>
        <taxon>Psyllidae</taxon>
        <taxon>Psyllinae</taxon>
        <taxon>Cacopsylla</taxon>
    </lineage>
</organism>
<dbReference type="Pfam" id="PF00115">
    <property type="entry name" value="COX1"/>
    <property type="match status" value="1"/>
</dbReference>
<dbReference type="EMBL" id="HBUF01603667">
    <property type="protein sequence ID" value="CAG6776923.1"/>
    <property type="molecule type" value="Transcribed_RNA"/>
</dbReference>
<evidence type="ECO:0000259" key="16">
    <source>
        <dbReference type="PROSITE" id="PS50855"/>
    </source>
</evidence>
<evidence type="ECO:0000256" key="3">
    <source>
        <dbReference type="ARBA" id="ARBA00009578"/>
    </source>
</evidence>
<comment type="pathway">
    <text evidence="2 14">Energy metabolism; oxidative phosphorylation.</text>
</comment>
<dbReference type="GO" id="GO:0006119">
    <property type="term" value="P:oxidative phosphorylation"/>
    <property type="evidence" value="ECO:0007669"/>
    <property type="project" value="UniProtKB-UniPathway"/>
</dbReference>